<dbReference type="GO" id="GO:0046872">
    <property type="term" value="F:metal ion binding"/>
    <property type="evidence" value="ECO:0007669"/>
    <property type="project" value="UniProtKB-KW"/>
</dbReference>
<keyword evidence="2" id="KW-0479">Metal-binding</keyword>
<protein>
    <submittedName>
        <fullName evidence="7">Probable dioxygenase</fullName>
    </submittedName>
</protein>
<dbReference type="Pfam" id="PF02668">
    <property type="entry name" value="TauD"/>
    <property type="match status" value="1"/>
</dbReference>
<evidence type="ECO:0000256" key="1">
    <source>
        <dbReference type="ARBA" id="ARBA00005896"/>
    </source>
</evidence>
<sequence>MIATRPLHRLFGAIVEGVDLTKRINDETFAQLRNALTEFSVLVFPGQDINDAEQIAFSQRFGPLETTKIGTRGTGSPLVILSNIGEDNRIVPFADRLNMVNRANMQWHADSSFKRIPAQTSILSAREVPVTGGNTEFVSMRAVYAKLPEDLRQAAEDRVAIHDFAHSRDKVDPNLMTDSERATLPPVRQALVLDQGHKLGRSLYIGSHVSHVEGMTKSESRKLINRLLSFATKEQFIYCHTWCLHDLVIWDNRSVIHRAQPFVNHEERRRMVRTTIAGVTPTVK</sequence>
<evidence type="ECO:0000256" key="2">
    <source>
        <dbReference type="ARBA" id="ARBA00022723"/>
    </source>
</evidence>
<dbReference type="AlphaFoldDB" id="A0A160TWE3"/>
<keyword evidence="4" id="KW-0560">Oxidoreductase</keyword>
<organism evidence="7">
    <name type="scientific">hydrothermal vent metagenome</name>
    <dbReference type="NCBI Taxonomy" id="652676"/>
    <lineage>
        <taxon>unclassified sequences</taxon>
        <taxon>metagenomes</taxon>
        <taxon>ecological metagenomes</taxon>
    </lineage>
</organism>
<dbReference type="PANTHER" id="PTHR43779">
    <property type="entry name" value="DIOXYGENASE RV0097-RELATED"/>
    <property type="match status" value="1"/>
</dbReference>
<dbReference type="InterPro" id="IPR051178">
    <property type="entry name" value="TfdA_dioxygenase"/>
</dbReference>
<dbReference type="EMBL" id="CZRL01000095">
    <property type="protein sequence ID" value="CUS53224.1"/>
    <property type="molecule type" value="Genomic_DNA"/>
</dbReference>
<dbReference type="InterPro" id="IPR042098">
    <property type="entry name" value="TauD-like_sf"/>
</dbReference>
<dbReference type="Gene3D" id="3.60.130.10">
    <property type="entry name" value="Clavaminate synthase-like"/>
    <property type="match status" value="1"/>
</dbReference>
<proteinExistence type="inferred from homology"/>
<reference evidence="7" key="1">
    <citation type="submission" date="2015-10" db="EMBL/GenBank/DDBJ databases">
        <authorList>
            <person name="Gilbert D.G."/>
        </authorList>
    </citation>
    <scope>NUCLEOTIDE SEQUENCE</scope>
</reference>
<gene>
    <name evidence="7" type="ORF">MGWOODY_XGa1711</name>
</gene>
<comment type="similarity">
    <text evidence="1">Belongs to the TfdA dioxygenase family.</text>
</comment>
<evidence type="ECO:0000313" key="7">
    <source>
        <dbReference type="EMBL" id="CUS53224.1"/>
    </source>
</evidence>
<evidence type="ECO:0000256" key="5">
    <source>
        <dbReference type="ARBA" id="ARBA00023004"/>
    </source>
</evidence>
<feature type="domain" description="TauD/TfdA-like" evidence="6">
    <location>
        <begin position="4"/>
        <end position="275"/>
    </location>
</feature>
<dbReference type="SUPFAM" id="SSF51197">
    <property type="entry name" value="Clavaminate synthase-like"/>
    <property type="match status" value="1"/>
</dbReference>
<dbReference type="InterPro" id="IPR003819">
    <property type="entry name" value="TauD/TfdA-like"/>
</dbReference>
<evidence type="ECO:0000256" key="4">
    <source>
        <dbReference type="ARBA" id="ARBA00023002"/>
    </source>
</evidence>
<evidence type="ECO:0000259" key="6">
    <source>
        <dbReference type="Pfam" id="PF02668"/>
    </source>
</evidence>
<name>A0A160TWE3_9ZZZZ</name>
<evidence type="ECO:0000256" key="3">
    <source>
        <dbReference type="ARBA" id="ARBA00022964"/>
    </source>
</evidence>
<keyword evidence="3 7" id="KW-0223">Dioxygenase</keyword>
<keyword evidence="5" id="KW-0408">Iron</keyword>
<accession>A0A160TWE3</accession>
<dbReference type="GO" id="GO:0051213">
    <property type="term" value="F:dioxygenase activity"/>
    <property type="evidence" value="ECO:0007669"/>
    <property type="project" value="UniProtKB-KW"/>
</dbReference>
<dbReference type="PANTHER" id="PTHR43779:SF3">
    <property type="entry name" value="(3R)-3-[(CARBOXYMETHYL)AMINO]FATTY ACID OXYGENASE_DECARBOXYLASE"/>
    <property type="match status" value="1"/>
</dbReference>